<reference evidence="2 3" key="1">
    <citation type="submission" date="2023-12" db="EMBL/GenBank/DDBJ databases">
        <title>Amycolatopsis sp. V23-08.</title>
        <authorList>
            <person name="Somphong A."/>
        </authorList>
    </citation>
    <scope>NUCLEOTIDE SEQUENCE [LARGE SCALE GENOMIC DNA]</scope>
    <source>
        <strain evidence="2 3">V23-08</strain>
    </source>
</reference>
<dbReference type="InterPro" id="IPR029058">
    <property type="entry name" value="AB_hydrolase_fold"/>
</dbReference>
<dbReference type="SUPFAM" id="SSF53474">
    <property type="entry name" value="alpha/beta-Hydrolases"/>
    <property type="match status" value="1"/>
</dbReference>
<comment type="caution">
    <text evidence="2">The sequence shown here is derived from an EMBL/GenBank/DDBJ whole genome shotgun (WGS) entry which is preliminary data.</text>
</comment>
<keyword evidence="2" id="KW-0378">Hydrolase</keyword>
<dbReference type="PRINTS" id="PR00111">
    <property type="entry name" value="ABHYDROLASE"/>
</dbReference>
<evidence type="ECO:0000313" key="2">
    <source>
        <dbReference type="EMBL" id="MEA5361185.1"/>
    </source>
</evidence>
<gene>
    <name evidence="2" type="ORF">VA596_16690</name>
</gene>
<sequence length="263" mass="27512">MRIHASDHETTVTVRGTRGPAVLLVHSLGLDRRMWDPVLDRLAEGRRVFAYDVRGHGTASDAPKPFTTTATAADLVAVLDALELETAHVAGLSLGGAIAQAAAVAAPGRFASLTLMAAPDRPVPEAFEQRARIAEPEGMATLVEPTLERWFTSAALAADTEGVRYARKCVASFDPATWASIWRGYGGLDVYERLRGFPAPALAVAGGADASIPVDGMAAIAARIGSGARFEVLPGAPHIQTLECPEAVADALGGFLPAEIDIP</sequence>
<dbReference type="InterPro" id="IPR050471">
    <property type="entry name" value="AB_hydrolase"/>
</dbReference>
<name>A0ABU5R4P9_9PSEU</name>
<organism evidence="2 3">
    <name type="scientific">Amycolatopsis heterodermiae</name>
    <dbReference type="NCBI Taxonomy" id="3110235"/>
    <lineage>
        <taxon>Bacteria</taxon>
        <taxon>Bacillati</taxon>
        <taxon>Actinomycetota</taxon>
        <taxon>Actinomycetes</taxon>
        <taxon>Pseudonocardiales</taxon>
        <taxon>Pseudonocardiaceae</taxon>
        <taxon>Amycolatopsis</taxon>
    </lineage>
</organism>
<keyword evidence="3" id="KW-1185">Reference proteome</keyword>
<dbReference type="Proteomes" id="UP001304298">
    <property type="component" value="Unassembled WGS sequence"/>
</dbReference>
<evidence type="ECO:0000259" key="1">
    <source>
        <dbReference type="Pfam" id="PF12697"/>
    </source>
</evidence>
<dbReference type="RefSeq" id="WP_323328068.1">
    <property type="nucleotide sequence ID" value="NZ_JAYFSI010000003.1"/>
</dbReference>
<dbReference type="EMBL" id="JAYFSI010000003">
    <property type="protein sequence ID" value="MEA5361185.1"/>
    <property type="molecule type" value="Genomic_DNA"/>
</dbReference>
<evidence type="ECO:0000313" key="3">
    <source>
        <dbReference type="Proteomes" id="UP001304298"/>
    </source>
</evidence>
<dbReference type="PANTHER" id="PTHR43433:SF5">
    <property type="entry name" value="AB HYDROLASE-1 DOMAIN-CONTAINING PROTEIN"/>
    <property type="match status" value="1"/>
</dbReference>
<feature type="domain" description="AB hydrolase-1" evidence="1">
    <location>
        <begin position="22"/>
        <end position="251"/>
    </location>
</feature>
<accession>A0ABU5R4P9</accession>
<dbReference type="Pfam" id="PF12697">
    <property type="entry name" value="Abhydrolase_6"/>
    <property type="match status" value="1"/>
</dbReference>
<proteinExistence type="predicted"/>
<protein>
    <submittedName>
        <fullName evidence="2">Alpha/beta fold hydrolase</fullName>
    </submittedName>
</protein>
<dbReference type="Gene3D" id="3.40.50.1820">
    <property type="entry name" value="alpha/beta hydrolase"/>
    <property type="match status" value="1"/>
</dbReference>
<dbReference type="GO" id="GO:0016787">
    <property type="term" value="F:hydrolase activity"/>
    <property type="evidence" value="ECO:0007669"/>
    <property type="project" value="UniProtKB-KW"/>
</dbReference>
<dbReference type="InterPro" id="IPR000073">
    <property type="entry name" value="AB_hydrolase_1"/>
</dbReference>
<dbReference type="PANTHER" id="PTHR43433">
    <property type="entry name" value="HYDROLASE, ALPHA/BETA FOLD FAMILY PROTEIN"/>
    <property type="match status" value="1"/>
</dbReference>